<evidence type="ECO:0000259" key="10">
    <source>
        <dbReference type="Pfam" id="PF16916"/>
    </source>
</evidence>
<evidence type="ECO:0000313" key="12">
    <source>
        <dbReference type="Proteomes" id="UP000178187"/>
    </source>
</evidence>
<gene>
    <name evidence="11" type="ORF">A3G33_07575</name>
</gene>
<evidence type="ECO:0000256" key="8">
    <source>
        <dbReference type="SAM" id="Phobius"/>
    </source>
</evidence>
<dbReference type="PANTHER" id="PTHR43840">
    <property type="entry name" value="MITOCHONDRIAL METAL TRANSPORTER 1-RELATED"/>
    <property type="match status" value="1"/>
</dbReference>
<keyword evidence="4 8" id="KW-0812">Transmembrane</keyword>
<feature type="transmembrane region" description="Helical" evidence="8">
    <location>
        <begin position="30"/>
        <end position="54"/>
    </location>
</feature>
<protein>
    <submittedName>
        <fullName evidence="11">Cation transporter</fullName>
    </submittedName>
</protein>
<evidence type="ECO:0000256" key="3">
    <source>
        <dbReference type="ARBA" id="ARBA00022448"/>
    </source>
</evidence>
<dbReference type="PANTHER" id="PTHR43840:SF15">
    <property type="entry name" value="MITOCHONDRIAL METAL TRANSPORTER 1-RELATED"/>
    <property type="match status" value="1"/>
</dbReference>
<dbReference type="FunFam" id="1.20.1510.10:FF:000006">
    <property type="entry name" value="Divalent cation efflux transporter"/>
    <property type="match status" value="1"/>
</dbReference>
<evidence type="ECO:0000256" key="4">
    <source>
        <dbReference type="ARBA" id="ARBA00022692"/>
    </source>
</evidence>
<reference evidence="11 12" key="1">
    <citation type="journal article" date="2016" name="Nat. Commun.">
        <title>Thousands of microbial genomes shed light on interconnected biogeochemical processes in an aquifer system.</title>
        <authorList>
            <person name="Anantharaman K."/>
            <person name="Brown C.T."/>
            <person name="Hug L.A."/>
            <person name="Sharon I."/>
            <person name="Castelle C.J."/>
            <person name="Probst A.J."/>
            <person name="Thomas B.C."/>
            <person name="Singh A."/>
            <person name="Wilkins M.J."/>
            <person name="Karaoz U."/>
            <person name="Brodie E.L."/>
            <person name="Williams K.H."/>
            <person name="Hubbard S.S."/>
            <person name="Banfield J.F."/>
        </authorList>
    </citation>
    <scope>NUCLEOTIDE SEQUENCE [LARGE SCALE GENOMIC DNA]</scope>
</reference>
<dbReference type="InterPro" id="IPR050291">
    <property type="entry name" value="CDF_Transporter"/>
</dbReference>
<name>A0A1G1KYU4_9BACT</name>
<feature type="domain" description="Cation efflux protein transmembrane" evidence="9">
    <location>
        <begin position="29"/>
        <end position="217"/>
    </location>
</feature>
<evidence type="ECO:0000256" key="6">
    <source>
        <dbReference type="ARBA" id="ARBA00023136"/>
    </source>
</evidence>
<dbReference type="InterPro" id="IPR027469">
    <property type="entry name" value="Cation_efflux_TMD_sf"/>
</dbReference>
<feature type="domain" description="Cation efflux protein cytoplasmic" evidence="10">
    <location>
        <begin position="224"/>
        <end position="300"/>
    </location>
</feature>
<comment type="similarity">
    <text evidence="2">Belongs to the cation diffusion facilitator (CDF) transporter (TC 2.A.4) family.</text>
</comment>
<keyword evidence="6 8" id="KW-0472">Membrane</keyword>
<dbReference type="NCBIfam" id="TIGR01297">
    <property type="entry name" value="CDF"/>
    <property type="match status" value="1"/>
</dbReference>
<keyword evidence="3" id="KW-0813">Transport</keyword>
<dbReference type="Pfam" id="PF16916">
    <property type="entry name" value="ZT_dimer"/>
    <property type="match status" value="1"/>
</dbReference>
<dbReference type="Proteomes" id="UP000178187">
    <property type="component" value="Unassembled WGS sequence"/>
</dbReference>
<evidence type="ECO:0000256" key="7">
    <source>
        <dbReference type="SAM" id="MobiDB-lite"/>
    </source>
</evidence>
<organism evidence="11 12">
    <name type="scientific">Candidatus Danuiimicrobium aquiferis</name>
    <dbReference type="NCBI Taxonomy" id="1801832"/>
    <lineage>
        <taxon>Bacteria</taxon>
        <taxon>Pseudomonadati</taxon>
        <taxon>Candidatus Omnitrophota</taxon>
        <taxon>Candidatus Danuiimicrobium</taxon>
    </lineage>
</organism>
<dbReference type="GO" id="GO:0008324">
    <property type="term" value="F:monoatomic cation transmembrane transporter activity"/>
    <property type="evidence" value="ECO:0007669"/>
    <property type="project" value="InterPro"/>
</dbReference>
<dbReference type="Pfam" id="PF01545">
    <property type="entry name" value="Cation_efflux"/>
    <property type="match status" value="1"/>
</dbReference>
<keyword evidence="5 8" id="KW-1133">Transmembrane helix</keyword>
<evidence type="ECO:0000313" key="11">
    <source>
        <dbReference type="EMBL" id="OGW98078.1"/>
    </source>
</evidence>
<dbReference type="InterPro" id="IPR027470">
    <property type="entry name" value="Cation_efflux_CTD"/>
</dbReference>
<dbReference type="InterPro" id="IPR036837">
    <property type="entry name" value="Cation_efflux_CTD_sf"/>
</dbReference>
<evidence type="ECO:0000259" key="9">
    <source>
        <dbReference type="Pfam" id="PF01545"/>
    </source>
</evidence>
<feature type="region of interest" description="Disordered" evidence="7">
    <location>
        <begin position="300"/>
        <end position="323"/>
    </location>
</feature>
<evidence type="ECO:0000256" key="5">
    <source>
        <dbReference type="ARBA" id="ARBA00022989"/>
    </source>
</evidence>
<dbReference type="SUPFAM" id="SSF161111">
    <property type="entry name" value="Cation efflux protein transmembrane domain-like"/>
    <property type="match status" value="1"/>
</dbReference>
<dbReference type="InterPro" id="IPR002524">
    <property type="entry name" value="Cation_efflux"/>
</dbReference>
<comment type="caution">
    <text evidence="11">The sequence shown here is derived from an EMBL/GenBank/DDBJ whole genome shotgun (WGS) entry which is preliminary data.</text>
</comment>
<evidence type="ECO:0000256" key="1">
    <source>
        <dbReference type="ARBA" id="ARBA00004141"/>
    </source>
</evidence>
<dbReference type="Gene3D" id="1.20.1510.10">
    <property type="entry name" value="Cation efflux protein transmembrane domain"/>
    <property type="match status" value="1"/>
</dbReference>
<dbReference type="AlphaFoldDB" id="A0A1G1KYU4"/>
<dbReference type="InterPro" id="IPR058533">
    <property type="entry name" value="Cation_efflux_TM"/>
</dbReference>
<sequence>MDHHQHHHSHFIDPSIVTHERGLWAAKWSFVILIGTGLAQLIIVFLSQSVALLADTIHNFGDAATSIPLGIAFVFARLKPNRKFSYGYGRVEDIAGVAVVFLILASGCFAGYEAVRRFIHPEKVGHIGWVAVASVLSFFVNEGVAIFRIKIGKEIGSAALVADGYHARIDGWSSLAVLVGALGIYFGFPAADPLMGLLITISILFIVWQTGKEVFTRMLDGIDPHILEDIDHIARHIKTVKDVWGVRARWIGHKLNVEINIAVASDTSLAESHDIAEEVRHQLQHHLAHFGSAIVHVDPENKSGEERHRVNKHSHDDLPEHSH</sequence>
<comment type="subcellular location">
    <subcellularLocation>
        <location evidence="1">Membrane</location>
        <topology evidence="1">Multi-pass membrane protein</topology>
    </subcellularLocation>
</comment>
<feature type="transmembrane region" description="Helical" evidence="8">
    <location>
        <begin position="94"/>
        <end position="115"/>
    </location>
</feature>
<feature type="transmembrane region" description="Helical" evidence="8">
    <location>
        <begin position="194"/>
        <end position="211"/>
    </location>
</feature>
<dbReference type="GO" id="GO:0016020">
    <property type="term" value="C:membrane"/>
    <property type="evidence" value="ECO:0007669"/>
    <property type="project" value="UniProtKB-SubCell"/>
</dbReference>
<feature type="transmembrane region" description="Helical" evidence="8">
    <location>
        <begin position="127"/>
        <end position="149"/>
    </location>
</feature>
<evidence type="ECO:0000256" key="2">
    <source>
        <dbReference type="ARBA" id="ARBA00008114"/>
    </source>
</evidence>
<accession>A0A1G1KYU4</accession>
<proteinExistence type="inferred from homology"/>
<dbReference type="SUPFAM" id="SSF160240">
    <property type="entry name" value="Cation efflux protein cytoplasmic domain-like"/>
    <property type="match status" value="1"/>
</dbReference>
<dbReference type="EMBL" id="MHFR01000037">
    <property type="protein sequence ID" value="OGW98078.1"/>
    <property type="molecule type" value="Genomic_DNA"/>
</dbReference>
<dbReference type="Gene3D" id="3.30.70.1350">
    <property type="entry name" value="Cation efflux protein, cytoplasmic domain"/>
    <property type="match status" value="1"/>
</dbReference>